<evidence type="ECO:0000313" key="2">
    <source>
        <dbReference type="Proteomes" id="UP001479933"/>
    </source>
</evidence>
<protein>
    <submittedName>
        <fullName evidence="1">Uncharacterized protein</fullName>
    </submittedName>
</protein>
<dbReference type="RefSeq" id="WP_066171783.1">
    <property type="nucleotide sequence ID" value="NZ_CP136137.1"/>
</dbReference>
<proteinExistence type="predicted"/>
<accession>A0ABZ2U059</accession>
<sequence>MPLGSATSTTSSRITNRQQALKTWLLPEIGHLQCRHGVPVAPGEPRGDEPQRSRIRVEAKHRYRTRVRAANRRARIAEAASLAAEFAGYGEPPF</sequence>
<reference evidence="1 2" key="1">
    <citation type="journal article" date="2023" name="Virus Evol.">
        <title>Computational host range prediction-The good, the bad, and the ugly.</title>
        <authorList>
            <person name="Howell A.A."/>
            <person name="Versoza C.J."/>
            <person name="Pfeifer S.P."/>
        </authorList>
    </citation>
    <scope>NUCLEOTIDE SEQUENCE [LARGE SCALE GENOMIC DNA]</scope>
    <source>
        <strain evidence="1 2">1610/1b</strain>
    </source>
</reference>
<evidence type="ECO:0000313" key="1">
    <source>
        <dbReference type="EMBL" id="WYY07056.1"/>
    </source>
</evidence>
<dbReference type="Proteomes" id="UP001479933">
    <property type="component" value="Chromosome"/>
</dbReference>
<name>A0ABZ2U059_9ACTN</name>
<organism evidence="1 2">
    <name type="scientific">Gordonia hydrophobica</name>
    <dbReference type="NCBI Taxonomy" id="40516"/>
    <lineage>
        <taxon>Bacteria</taxon>
        <taxon>Bacillati</taxon>
        <taxon>Actinomycetota</taxon>
        <taxon>Actinomycetes</taxon>
        <taxon>Mycobacteriales</taxon>
        <taxon>Gordoniaceae</taxon>
        <taxon>Gordonia</taxon>
    </lineage>
</organism>
<gene>
    <name evidence="1" type="ORF">RVF87_18845</name>
</gene>
<keyword evidence="2" id="KW-1185">Reference proteome</keyword>
<dbReference type="EMBL" id="CP136137">
    <property type="protein sequence ID" value="WYY07056.1"/>
    <property type="molecule type" value="Genomic_DNA"/>
</dbReference>